<feature type="domain" description="B30.2/SPRY" evidence="1">
    <location>
        <begin position="1"/>
        <end position="146"/>
    </location>
</feature>
<protein>
    <recommendedName>
        <fullName evidence="1">B30.2/SPRY domain-containing protein</fullName>
    </recommendedName>
</protein>
<evidence type="ECO:0000259" key="1">
    <source>
        <dbReference type="PROSITE" id="PS50188"/>
    </source>
</evidence>
<reference evidence="2" key="1">
    <citation type="submission" date="2019-03" db="EMBL/GenBank/DDBJ databases">
        <title>Long read genome sequence of the mycoparasitic Pythium oligandrum ATCC 38472 isolated from sugarbeet rhizosphere.</title>
        <authorList>
            <person name="Gaulin E."/>
        </authorList>
    </citation>
    <scope>NUCLEOTIDE SEQUENCE</scope>
    <source>
        <strain evidence="2">ATCC 38472_TT</strain>
    </source>
</reference>
<dbReference type="PROSITE" id="PS50188">
    <property type="entry name" value="B302_SPRY"/>
    <property type="match status" value="1"/>
</dbReference>
<dbReference type="Gene3D" id="2.60.120.920">
    <property type="match status" value="1"/>
</dbReference>
<dbReference type="AlphaFoldDB" id="A0A8K1CNU1"/>
<comment type="caution">
    <text evidence="2">The sequence shown here is derived from an EMBL/GenBank/DDBJ whole genome shotgun (WGS) entry which is preliminary data.</text>
</comment>
<evidence type="ECO:0000313" key="3">
    <source>
        <dbReference type="Proteomes" id="UP000794436"/>
    </source>
</evidence>
<gene>
    <name evidence="2" type="ORF">Poli38472_014072</name>
</gene>
<evidence type="ECO:0000313" key="2">
    <source>
        <dbReference type="EMBL" id="TMW66760.1"/>
    </source>
</evidence>
<dbReference type="InterPro" id="IPR001870">
    <property type="entry name" value="B30.2/SPRY"/>
</dbReference>
<dbReference type="InterPro" id="IPR013320">
    <property type="entry name" value="ConA-like_dom_sf"/>
</dbReference>
<proteinExistence type="predicted"/>
<dbReference type="InterPro" id="IPR043136">
    <property type="entry name" value="B30.2/SPRY_sf"/>
</dbReference>
<dbReference type="Proteomes" id="UP000794436">
    <property type="component" value="Unassembled WGS sequence"/>
</dbReference>
<dbReference type="OrthoDB" id="295536at2759"/>
<sequence length="146" mass="15795">MLSTRTGPANRVVKHMYLTSGCHTVQVHVGRLGTSKRAVVVGAAPSIDAFESDVGRERWSAWTKGAVGYAATGAIIKNGVEVGYGKPYGEGDLVSMRVDMNQRRLAFFLNDEEQGELADDHSFAASAMFPAITYLPGVDELDIYLL</sequence>
<keyword evidence="3" id="KW-1185">Reference proteome</keyword>
<accession>A0A8K1CNU1</accession>
<name>A0A8K1CNU1_PYTOL</name>
<dbReference type="SUPFAM" id="SSF49899">
    <property type="entry name" value="Concanavalin A-like lectins/glucanases"/>
    <property type="match status" value="1"/>
</dbReference>
<dbReference type="EMBL" id="SPLM01000007">
    <property type="protein sequence ID" value="TMW66760.1"/>
    <property type="molecule type" value="Genomic_DNA"/>
</dbReference>
<organism evidence="2 3">
    <name type="scientific">Pythium oligandrum</name>
    <name type="common">Mycoparasitic fungus</name>
    <dbReference type="NCBI Taxonomy" id="41045"/>
    <lineage>
        <taxon>Eukaryota</taxon>
        <taxon>Sar</taxon>
        <taxon>Stramenopiles</taxon>
        <taxon>Oomycota</taxon>
        <taxon>Peronosporomycetes</taxon>
        <taxon>Pythiales</taxon>
        <taxon>Pythiaceae</taxon>
        <taxon>Pythium</taxon>
    </lineage>
</organism>